<feature type="domain" description="Solute-binding protein family 5" evidence="5">
    <location>
        <begin position="142"/>
        <end position="582"/>
    </location>
</feature>
<keyword evidence="7" id="KW-1185">Reference proteome</keyword>
<evidence type="ECO:0000259" key="5">
    <source>
        <dbReference type="Pfam" id="PF00496"/>
    </source>
</evidence>
<dbReference type="GO" id="GO:0043190">
    <property type="term" value="C:ATP-binding cassette (ABC) transporter complex"/>
    <property type="evidence" value="ECO:0007669"/>
    <property type="project" value="InterPro"/>
</dbReference>
<evidence type="ECO:0000256" key="4">
    <source>
        <dbReference type="SAM" id="MobiDB-lite"/>
    </source>
</evidence>
<dbReference type="NCBIfam" id="TIGR01409">
    <property type="entry name" value="TAT_signal_seq"/>
    <property type="match status" value="1"/>
</dbReference>
<feature type="compositionally biased region" description="Basic and acidic residues" evidence="4">
    <location>
        <begin position="40"/>
        <end position="50"/>
    </location>
</feature>
<comment type="similarity">
    <text evidence="1">Belongs to the bacterial solute-binding protein 5 family.</text>
</comment>
<dbReference type="EMBL" id="FRAN01000001">
    <property type="protein sequence ID" value="SHK12070.1"/>
    <property type="molecule type" value="Genomic_DNA"/>
</dbReference>
<dbReference type="SUPFAM" id="SSF53850">
    <property type="entry name" value="Periplasmic binding protein-like II"/>
    <property type="match status" value="1"/>
</dbReference>
<keyword evidence="2" id="KW-0813">Transport</keyword>
<dbReference type="InterPro" id="IPR039424">
    <property type="entry name" value="SBP_5"/>
</dbReference>
<dbReference type="InterPro" id="IPR006311">
    <property type="entry name" value="TAT_signal"/>
</dbReference>
<dbReference type="Gene3D" id="3.10.105.10">
    <property type="entry name" value="Dipeptide-binding Protein, Domain 3"/>
    <property type="match status" value="1"/>
</dbReference>
<evidence type="ECO:0000313" key="7">
    <source>
        <dbReference type="Proteomes" id="UP000184203"/>
    </source>
</evidence>
<evidence type="ECO:0000313" key="6">
    <source>
        <dbReference type="EMBL" id="SHK12070.1"/>
    </source>
</evidence>
<feature type="region of interest" description="Disordered" evidence="4">
    <location>
        <begin position="29"/>
        <end position="79"/>
    </location>
</feature>
<dbReference type="InterPro" id="IPR000914">
    <property type="entry name" value="SBP_5_dom"/>
</dbReference>
<evidence type="ECO:0000256" key="2">
    <source>
        <dbReference type="ARBA" id="ARBA00022448"/>
    </source>
</evidence>
<proteinExistence type="inferred from homology"/>
<feature type="compositionally biased region" description="Polar residues" evidence="4">
    <location>
        <begin position="51"/>
        <end position="64"/>
    </location>
</feature>
<gene>
    <name evidence="6" type="ORF">SAMN05444342_0650</name>
</gene>
<keyword evidence="3" id="KW-0732">Signal</keyword>
<accession>A0A1M6PVX9</accession>
<dbReference type="GO" id="GO:0042597">
    <property type="term" value="C:periplasmic space"/>
    <property type="evidence" value="ECO:0007669"/>
    <property type="project" value="UniProtKB-ARBA"/>
</dbReference>
<dbReference type="PANTHER" id="PTHR30290:SF9">
    <property type="entry name" value="OLIGOPEPTIDE-BINDING PROTEIN APPA"/>
    <property type="match status" value="1"/>
</dbReference>
<dbReference type="PIRSF" id="PIRSF002741">
    <property type="entry name" value="MppA"/>
    <property type="match status" value="1"/>
</dbReference>
<reference evidence="7" key="1">
    <citation type="submission" date="2016-11" db="EMBL/GenBank/DDBJ databases">
        <authorList>
            <person name="Varghese N."/>
            <person name="Submissions S."/>
        </authorList>
    </citation>
    <scope>NUCLEOTIDE SEQUENCE [LARGE SCALE GENOMIC DNA]</scope>
    <source>
        <strain evidence="7">DX253</strain>
    </source>
</reference>
<dbReference type="InterPro" id="IPR030678">
    <property type="entry name" value="Peptide/Ni-bd"/>
</dbReference>
<dbReference type="PANTHER" id="PTHR30290">
    <property type="entry name" value="PERIPLASMIC BINDING COMPONENT OF ABC TRANSPORTER"/>
    <property type="match status" value="1"/>
</dbReference>
<dbReference type="AlphaFoldDB" id="A0A1M6PVX9"/>
<protein>
    <submittedName>
        <fullName evidence="6">Peptide/nickel transport system substrate-binding protein</fullName>
    </submittedName>
</protein>
<dbReference type="RefSeq" id="WP_081460912.1">
    <property type="nucleotide sequence ID" value="NZ_AEMG01000006.1"/>
</dbReference>
<dbReference type="OrthoDB" id="233597at2157"/>
<organism evidence="6 7">
    <name type="scientific">Haladaptatus paucihalophilus DX253</name>
    <dbReference type="NCBI Taxonomy" id="797209"/>
    <lineage>
        <taxon>Archaea</taxon>
        <taxon>Methanobacteriati</taxon>
        <taxon>Methanobacteriota</taxon>
        <taxon>Stenosarchaea group</taxon>
        <taxon>Halobacteria</taxon>
        <taxon>Halobacteriales</taxon>
        <taxon>Haladaptataceae</taxon>
        <taxon>Haladaptatus</taxon>
    </lineage>
</organism>
<dbReference type="CDD" id="cd00995">
    <property type="entry name" value="PBP2_NikA_DppA_OppA_like"/>
    <property type="match status" value="1"/>
</dbReference>
<evidence type="ECO:0000256" key="1">
    <source>
        <dbReference type="ARBA" id="ARBA00005695"/>
    </source>
</evidence>
<dbReference type="PROSITE" id="PS51257">
    <property type="entry name" value="PROKAR_LIPOPROTEIN"/>
    <property type="match status" value="1"/>
</dbReference>
<dbReference type="Pfam" id="PF00496">
    <property type="entry name" value="SBP_bac_5"/>
    <property type="match status" value="1"/>
</dbReference>
<sequence length="683" mass="76281">MPRRRNPSGADDSRRNFLKASGAGAVALSLAGCSGNGDTNDEKTSDDGGDKNTTTEAPSTNSLSPDDIEPGGTLRYGMAEAPDSPNIMLAGSVYSAVALAPVYNYGVSQDPVTFEVKPSVFTDWTIKNTGKDKPDVYFNARKDGLEWNDGEKFKMEDILYSFQFQLDNEPGQYSVWNDYEKIEEAKNDWDFHLKLSRQVGTWDADVLGAPPIIPKHKWEGVDYKNYDPTTENEEGPVGTGPGKLVQWNPDTSMQVKFRRDYIENTYALNKLDWIKEHDTLIHGGPFLDGVNFKVYGGTSPLTQAFLNGKVDTHYGSLQTSKIAKVKKADDKGLVKGYDSGFSYYGFNCRRAPLDDVALRQAMSFMYDDVFWVQTLKGGYVIKGDYAQSPGYKGVRPETVYDGELLTDPRTNAFDFRGKKGKLPDVAGVRKFLTSGSVIDGSKGSYVGKDFPGTFSGVNASQSKAKYNYTFGSVKSKNLKNAKVEVDKEIRVDGKTIPEMMDGDAINLFIDPPNEQPQEAKAIEQWKENMQRVGIPVKTEPVAFNTMTGRVYETEEFDVYPMGWGGTSPYGTSLHSFFHSDNAGEDTEKFAYNSTGYGVSGGSSDKLLSDAYSETDPEKRSKKYAKAMEKIYLDMPYMLRDYEKYRWPVNSKKFDGFVENIVDPGYANWDYEYSSIYLKENLKK</sequence>
<dbReference type="GO" id="GO:1904680">
    <property type="term" value="F:peptide transmembrane transporter activity"/>
    <property type="evidence" value="ECO:0007669"/>
    <property type="project" value="TreeGrafter"/>
</dbReference>
<dbReference type="InterPro" id="IPR019546">
    <property type="entry name" value="TAT_signal_bac_arc"/>
</dbReference>
<dbReference type="GO" id="GO:0015833">
    <property type="term" value="P:peptide transport"/>
    <property type="evidence" value="ECO:0007669"/>
    <property type="project" value="TreeGrafter"/>
</dbReference>
<dbReference type="Gene3D" id="3.40.190.10">
    <property type="entry name" value="Periplasmic binding protein-like II"/>
    <property type="match status" value="1"/>
</dbReference>
<dbReference type="Proteomes" id="UP000184203">
    <property type="component" value="Unassembled WGS sequence"/>
</dbReference>
<dbReference type="PROSITE" id="PS51318">
    <property type="entry name" value="TAT"/>
    <property type="match status" value="1"/>
</dbReference>
<name>A0A1M6PVX9_HALPU</name>
<evidence type="ECO:0000256" key="3">
    <source>
        <dbReference type="ARBA" id="ARBA00022729"/>
    </source>
</evidence>